<evidence type="ECO:0000313" key="14">
    <source>
        <dbReference type="EMBL" id="CAE0821774.1"/>
    </source>
</evidence>
<dbReference type="Pfam" id="PF00069">
    <property type="entry name" value="Pkinase"/>
    <property type="match status" value="1"/>
</dbReference>
<dbReference type="PROSITE" id="PS00108">
    <property type="entry name" value="PROTEIN_KINASE_ST"/>
    <property type="match status" value="1"/>
</dbReference>
<dbReference type="EC" id="2.7.11.1" evidence="1"/>
<keyword evidence="5" id="KW-0418">Kinase</keyword>
<dbReference type="FunFam" id="3.30.200.20:FF:000042">
    <property type="entry name" value="Aurora kinase A"/>
    <property type="match status" value="1"/>
</dbReference>
<protein>
    <recommendedName>
        <fullName evidence="1">non-specific serine/threonine protein kinase</fullName>
        <ecNumber evidence="1">2.7.11.1</ecNumber>
    </recommendedName>
</protein>
<evidence type="ECO:0000256" key="4">
    <source>
        <dbReference type="ARBA" id="ARBA00022741"/>
    </source>
</evidence>
<feature type="compositionally biased region" description="Low complexity" evidence="11">
    <location>
        <begin position="300"/>
        <end position="316"/>
    </location>
</feature>
<dbReference type="Gene3D" id="1.10.510.10">
    <property type="entry name" value="Transferase(Phosphotransferase) domain 1"/>
    <property type="match status" value="1"/>
</dbReference>
<dbReference type="AlphaFoldDB" id="A0A7S4G104"/>
<evidence type="ECO:0000259" key="13">
    <source>
        <dbReference type="PROSITE" id="PS50011"/>
    </source>
</evidence>
<evidence type="ECO:0000256" key="11">
    <source>
        <dbReference type="SAM" id="MobiDB-lite"/>
    </source>
</evidence>
<comment type="catalytic activity">
    <reaction evidence="7">
        <text>L-threonyl-[protein] + ATP = O-phospho-L-threonyl-[protein] + ADP + H(+)</text>
        <dbReference type="Rhea" id="RHEA:46608"/>
        <dbReference type="Rhea" id="RHEA-COMP:11060"/>
        <dbReference type="Rhea" id="RHEA-COMP:11605"/>
        <dbReference type="ChEBI" id="CHEBI:15378"/>
        <dbReference type="ChEBI" id="CHEBI:30013"/>
        <dbReference type="ChEBI" id="CHEBI:30616"/>
        <dbReference type="ChEBI" id="CHEBI:61977"/>
        <dbReference type="ChEBI" id="CHEBI:456216"/>
        <dbReference type="EC" id="2.7.11.1"/>
    </reaction>
</comment>
<keyword evidence="6 9" id="KW-0067">ATP-binding</keyword>
<dbReference type="SUPFAM" id="SSF56112">
    <property type="entry name" value="Protein kinase-like (PK-like)"/>
    <property type="match status" value="1"/>
</dbReference>
<evidence type="ECO:0000256" key="12">
    <source>
        <dbReference type="SAM" id="Phobius"/>
    </source>
</evidence>
<name>A0A7S4G104_9EUGL</name>
<comment type="similarity">
    <text evidence="10">Belongs to the protein kinase superfamily.</text>
</comment>
<keyword evidence="12" id="KW-0472">Membrane</keyword>
<dbReference type="InterPro" id="IPR000719">
    <property type="entry name" value="Prot_kinase_dom"/>
</dbReference>
<evidence type="ECO:0000256" key="2">
    <source>
        <dbReference type="ARBA" id="ARBA00022527"/>
    </source>
</evidence>
<dbReference type="GO" id="GO:0004674">
    <property type="term" value="F:protein serine/threonine kinase activity"/>
    <property type="evidence" value="ECO:0007669"/>
    <property type="project" value="UniProtKB-KW"/>
</dbReference>
<keyword evidence="12" id="KW-1133">Transmembrane helix</keyword>
<proteinExistence type="inferred from homology"/>
<feature type="binding site" evidence="9">
    <location>
        <position position="37"/>
    </location>
    <ligand>
        <name>ATP</name>
        <dbReference type="ChEBI" id="CHEBI:30616"/>
    </ligand>
</feature>
<dbReference type="GO" id="GO:0007165">
    <property type="term" value="P:signal transduction"/>
    <property type="evidence" value="ECO:0007669"/>
    <property type="project" value="TreeGrafter"/>
</dbReference>
<reference evidence="14" key="1">
    <citation type="submission" date="2021-01" db="EMBL/GenBank/DDBJ databases">
        <authorList>
            <person name="Corre E."/>
            <person name="Pelletier E."/>
            <person name="Niang G."/>
            <person name="Scheremetjew M."/>
            <person name="Finn R."/>
            <person name="Kale V."/>
            <person name="Holt S."/>
            <person name="Cochrane G."/>
            <person name="Meng A."/>
            <person name="Brown T."/>
            <person name="Cohen L."/>
        </authorList>
    </citation>
    <scope>NUCLEOTIDE SEQUENCE</scope>
    <source>
        <strain evidence="14">CCMP1594</strain>
    </source>
</reference>
<dbReference type="PANTHER" id="PTHR43895">
    <property type="entry name" value="CALCIUM/CALMODULIN-DEPENDENT PROTEIN KINASE KINASE-RELATED"/>
    <property type="match status" value="1"/>
</dbReference>
<evidence type="ECO:0000256" key="9">
    <source>
        <dbReference type="PROSITE-ProRule" id="PRU10141"/>
    </source>
</evidence>
<gene>
    <name evidence="14" type="ORF">EGYM00163_LOCUS32949</name>
</gene>
<comment type="catalytic activity">
    <reaction evidence="8">
        <text>L-seryl-[protein] + ATP = O-phospho-L-seryl-[protein] + ADP + H(+)</text>
        <dbReference type="Rhea" id="RHEA:17989"/>
        <dbReference type="Rhea" id="RHEA-COMP:9863"/>
        <dbReference type="Rhea" id="RHEA-COMP:11604"/>
        <dbReference type="ChEBI" id="CHEBI:15378"/>
        <dbReference type="ChEBI" id="CHEBI:29999"/>
        <dbReference type="ChEBI" id="CHEBI:30616"/>
        <dbReference type="ChEBI" id="CHEBI:83421"/>
        <dbReference type="ChEBI" id="CHEBI:456216"/>
        <dbReference type="EC" id="2.7.11.1"/>
    </reaction>
</comment>
<sequence>MVKGIGKYELGKTIGKGAFSKVKLATDTETGETYAVKIIDTAMLQKAHMEEQLKREIAIMKHLKHEHIIQMKEVLQTSKQIYIILELVSGGELFDKIVDAKKFDENTARKYFQQLVLGIYYCHQQSIAHRDLKPENLLLDGEGRLKISDFGLSNLQRTGDKATLLQTVCGTPNYVAPEVLKEHGYNGFIADIWSCGVILFVMLAGYLPFDDPNMNALFRKIEKGDYRMAKHFSPGASNLISKILVVNPQSRYTLDQIIADPWFRVGWDDQKFQDMKSGKIVKTTEDEHNAAIKAVDDHSPAGSPAGSPRPSGDRPGTASTEKKGGITGKLAQTKALMSDTKAKIMGKK</sequence>
<dbReference type="CDD" id="cd14003">
    <property type="entry name" value="STKc_AMPK-like"/>
    <property type="match status" value="1"/>
</dbReference>
<keyword evidence="2 10" id="KW-0723">Serine/threonine-protein kinase</keyword>
<dbReference type="FunFam" id="1.10.510.10:FF:000279">
    <property type="entry name" value="Non-specific serine/threonine protein kinase"/>
    <property type="match status" value="1"/>
</dbReference>
<dbReference type="PROSITE" id="PS00107">
    <property type="entry name" value="PROTEIN_KINASE_ATP"/>
    <property type="match status" value="1"/>
</dbReference>
<dbReference type="EMBL" id="HBJA01095075">
    <property type="protein sequence ID" value="CAE0821774.1"/>
    <property type="molecule type" value="Transcribed_RNA"/>
</dbReference>
<dbReference type="PANTHER" id="PTHR43895:SF32">
    <property type="entry name" value="SERINE_THREONINE-PROTEIN KINASE CHK1"/>
    <property type="match status" value="1"/>
</dbReference>
<keyword evidence="4 9" id="KW-0547">Nucleotide-binding</keyword>
<feature type="transmembrane region" description="Helical" evidence="12">
    <location>
        <begin position="188"/>
        <end position="209"/>
    </location>
</feature>
<feature type="region of interest" description="Disordered" evidence="11">
    <location>
        <begin position="295"/>
        <end position="332"/>
    </location>
</feature>
<accession>A0A7S4G104</accession>
<dbReference type="InterPro" id="IPR011009">
    <property type="entry name" value="Kinase-like_dom_sf"/>
</dbReference>
<dbReference type="InterPro" id="IPR017441">
    <property type="entry name" value="Protein_kinase_ATP_BS"/>
</dbReference>
<evidence type="ECO:0000256" key="7">
    <source>
        <dbReference type="ARBA" id="ARBA00047899"/>
    </source>
</evidence>
<dbReference type="InterPro" id="IPR008271">
    <property type="entry name" value="Ser/Thr_kinase_AS"/>
</dbReference>
<keyword evidence="12" id="KW-0812">Transmembrane</keyword>
<feature type="domain" description="Protein kinase" evidence="13">
    <location>
        <begin position="8"/>
        <end position="263"/>
    </location>
</feature>
<evidence type="ECO:0000256" key="6">
    <source>
        <dbReference type="ARBA" id="ARBA00022840"/>
    </source>
</evidence>
<evidence type="ECO:0000256" key="3">
    <source>
        <dbReference type="ARBA" id="ARBA00022679"/>
    </source>
</evidence>
<keyword evidence="3" id="KW-0808">Transferase</keyword>
<evidence type="ECO:0000256" key="10">
    <source>
        <dbReference type="RuleBase" id="RU000304"/>
    </source>
</evidence>
<evidence type="ECO:0000256" key="5">
    <source>
        <dbReference type="ARBA" id="ARBA00022777"/>
    </source>
</evidence>
<evidence type="ECO:0000256" key="8">
    <source>
        <dbReference type="ARBA" id="ARBA00048679"/>
    </source>
</evidence>
<dbReference type="SMART" id="SM00220">
    <property type="entry name" value="S_TKc"/>
    <property type="match status" value="1"/>
</dbReference>
<dbReference type="PROSITE" id="PS50011">
    <property type="entry name" value="PROTEIN_KINASE_DOM"/>
    <property type="match status" value="1"/>
</dbReference>
<dbReference type="GO" id="GO:0005524">
    <property type="term" value="F:ATP binding"/>
    <property type="evidence" value="ECO:0007669"/>
    <property type="project" value="UniProtKB-UniRule"/>
</dbReference>
<organism evidence="14">
    <name type="scientific">Eutreptiella gymnastica</name>
    <dbReference type="NCBI Taxonomy" id="73025"/>
    <lineage>
        <taxon>Eukaryota</taxon>
        <taxon>Discoba</taxon>
        <taxon>Euglenozoa</taxon>
        <taxon>Euglenida</taxon>
        <taxon>Spirocuta</taxon>
        <taxon>Euglenophyceae</taxon>
        <taxon>Eutreptiales</taxon>
        <taxon>Eutreptiaceae</taxon>
        <taxon>Eutreptiella</taxon>
    </lineage>
</organism>
<evidence type="ECO:0000256" key="1">
    <source>
        <dbReference type="ARBA" id="ARBA00012513"/>
    </source>
</evidence>